<keyword evidence="3" id="KW-1185">Reference proteome</keyword>
<accession>A0AAD1VP33</accession>
<organism evidence="2 3">
    <name type="scientific">Pelobates cultripes</name>
    <name type="common">Western spadefoot toad</name>
    <dbReference type="NCBI Taxonomy" id="61616"/>
    <lineage>
        <taxon>Eukaryota</taxon>
        <taxon>Metazoa</taxon>
        <taxon>Chordata</taxon>
        <taxon>Craniata</taxon>
        <taxon>Vertebrata</taxon>
        <taxon>Euteleostomi</taxon>
        <taxon>Amphibia</taxon>
        <taxon>Batrachia</taxon>
        <taxon>Anura</taxon>
        <taxon>Pelobatoidea</taxon>
        <taxon>Pelobatidae</taxon>
        <taxon>Pelobates</taxon>
    </lineage>
</organism>
<proteinExistence type="predicted"/>
<dbReference type="Proteomes" id="UP001295444">
    <property type="component" value="Chromosome 01"/>
</dbReference>
<feature type="region of interest" description="Disordered" evidence="1">
    <location>
        <begin position="1"/>
        <end position="27"/>
    </location>
</feature>
<evidence type="ECO:0000313" key="3">
    <source>
        <dbReference type="Proteomes" id="UP001295444"/>
    </source>
</evidence>
<reference evidence="2" key="1">
    <citation type="submission" date="2022-03" db="EMBL/GenBank/DDBJ databases">
        <authorList>
            <person name="Alioto T."/>
            <person name="Alioto T."/>
            <person name="Gomez Garrido J."/>
        </authorList>
    </citation>
    <scope>NUCLEOTIDE SEQUENCE</scope>
</reference>
<protein>
    <submittedName>
        <fullName evidence="2">Uncharacterized protein</fullName>
    </submittedName>
</protein>
<evidence type="ECO:0000256" key="1">
    <source>
        <dbReference type="SAM" id="MobiDB-lite"/>
    </source>
</evidence>
<gene>
    <name evidence="2" type="ORF">PECUL_23A020694</name>
</gene>
<evidence type="ECO:0000313" key="2">
    <source>
        <dbReference type="EMBL" id="CAH2222586.1"/>
    </source>
</evidence>
<dbReference type="AlphaFoldDB" id="A0AAD1VP33"/>
<name>A0AAD1VP33_PELCU</name>
<dbReference type="EMBL" id="OW240912">
    <property type="protein sequence ID" value="CAH2222586.1"/>
    <property type="molecule type" value="Genomic_DNA"/>
</dbReference>
<sequence>MSLSELQAGDVMSLAGVPDPPANHSLREVNPEVRGSECCEAWQQGPSYSDGDHMPAGGLLYGQVGDGGGLISAVHEQCYSPGSAHDRLMYVSAHTEITA</sequence>